<organism evidence="2 3">
    <name type="scientific">Antarcticibacterium flavum</name>
    <dbReference type="NCBI Taxonomy" id="2058175"/>
    <lineage>
        <taxon>Bacteria</taxon>
        <taxon>Pseudomonadati</taxon>
        <taxon>Bacteroidota</taxon>
        <taxon>Flavobacteriia</taxon>
        <taxon>Flavobacteriales</taxon>
        <taxon>Flavobacteriaceae</taxon>
        <taxon>Antarcticibacterium</taxon>
    </lineage>
</organism>
<dbReference type="NCBIfam" id="TIGR03915">
    <property type="entry name" value="SAM_7_link_chp"/>
    <property type="match status" value="1"/>
</dbReference>
<sequence length="261" mass="31132">MHQPILTLVYDGSLEGLFCCIFAAFEQKLKVDSIYTRDNLQPNMFSPPEEIYTDSLKAERVKSGLIRILGVQEFRRLYFAFQSEVPGMEMKILEFAQMAFTKKNFSPKDYGEPAILWVAKTAKMVSREKHRMEAFVRFKLTADEIYFAQIEPDFNVLPLIRKHFESRYADQKWLIFDKKRNYGIFFDLETTNFITFDNCEFSNEDALNDSVFDATEIEFEDLWQNYFNSTNIKSRKNLKLHNRHIPRRYWKYLSEKKPLHK</sequence>
<dbReference type="EMBL" id="CP040812">
    <property type="protein sequence ID" value="QCY70321.1"/>
    <property type="molecule type" value="Genomic_DNA"/>
</dbReference>
<protein>
    <submittedName>
        <fullName evidence="2">DNA metabolism protein</fullName>
    </submittedName>
</protein>
<accession>A0A5B7X6P0</accession>
<dbReference type="Proteomes" id="UP000309016">
    <property type="component" value="Chromosome"/>
</dbReference>
<dbReference type="AlphaFoldDB" id="A0A5B7X6P0"/>
<gene>
    <name evidence="2" type="ORF">FHG64_13410</name>
</gene>
<evidence type="ECO:0000313" key="2">
    <source>
        <dbReference type="EMBL" id="QCY70321.1"/>
    </source>
</evidence>
<reference evidence="2 3" key="1">
    <citation type="submission" date="2019-06" db="EMBL/GenBank/DDBJ databases">
        <title>Complete genome sequence of Antarcticibacterium flavum KCTC 52984T from an Antarctic marine sediment.</title>
        <authorList>
            <person name="Lee Y.M."/>
            <person name="Shin S.C."/>
        </authorList>
    </citation>
    <scope>NUCLEOTIDE SEQUENCE [LARGE SCALE GENOMIC DNA]</scope>
    <source>
        <strain evidence="2 3">KCTC 52984</strain>
    </source>
</reference>
<evidence type="ECO:0000313" key="3">
    <source>
        <dbReference type="Proteomes" id="UP000309016"/>
    </source>
</evidence>
<dbReference type="KEGG" id="afla:FHG64_13410"/>
<evidence type="ECO:0000259" key="1">
    <source>
        <dbReference type="Pfam" id="PF13566"/>
    </source>
</evidence>
<dbReference type="InterPro" id="IPR025404">
    <property type="entry name" value="DUF4130"/>
</dbReference>
<feature type="domain" description="DUF4130" evidence="1">
    <location>
        <begin position="87"/>
        <end position="255"/>
    </location>
</feature>
<name>A0A5B7X6P0_9FLAO</name>
<dbReference type="InterPro" id="IPR023875">
    <property type="entry name" value="DNA_repair_put"/>
</dbReference>
<dbReference type="OrthoDB" id="5290748at2"/>
<keyword evidence="3" id="KW-1185">Reference proteome</keyword>
<dbReference type="RefSeq" id="WP_139066883.1">
    <property type="nucleotide sequence ID" value="NZ_CP040812.1"/>
</dbReference>
<dbReference type="Pfam" id="PF13566">
    <property type="entry name" value="DUF4130"/>
    <property type="match status" value="1"/>
</dbReference>
<proteinExistence type="predicted"/>